<comment type="similarity">
    <text evidence="1">Belongs to the short-chain fatty acyl-CoA assimilation regulator (ScfR) family.</text>
</comment>
<dbReference type="InterPro" id="IPR052345">
    <property type="entry name" value="Rad_response_metalloprotease"/>
</dbReference>
<dbReference type="Pfam" id="PF01381">
    <property type="entry name" value="HTH_3"/>
    <property type="match status" value="1"/>
</dbReference>
<dbReference type="OrthoDB" id="9794834at2"/>
<feature type="domain" description="HTH cro/C1-type" evidence="3">
    <location>
        <begin position="43"/>
        <end position="94"/>
    </location>
</feature>
<dbReference type="InterPro" id="IPR010982">
    <property type="entry name" value="Lambda_DNA-bd_dom_sf"/>
</dbReference>
<dbReference type="Proteomes" id="UP000321805">
    <property type="component" value="Chromosome"/>
</dbReference>
<dbReference type="PANTHER" id="PTHR43236:SF2">
    <property type="entry name" value="BLL0069 PROTEIN"/>
    <property type="match status" value="1"/>
</dbReference>
<dbReference type="SUPFAM" id="SSF47413">
    <property type="entry name" value="lambda repressor-like DNA-binding domains"/>
    <property type="match status" value="1"/>
</dbReference>
<evidence type="ECO:0000256" key="1">
    <source>
        <dbReference type="ARBA" id="ARBA00007227"/>
    </source>
</evidence>
<gene>
    <name evidence="4" type="ORF">FSW04_09900</name>
</gene>
<dbReference type="AlphaFoldDB" id="A0A5B8U5D2"/>
<dbReference type="SMART" id="SM00530">
    <property type="entry name" value="HTH_XRE"/>
    <property type="match status" value="1"/>
</dbReference>
<dbReference type="KEGG" id="bsol:FSW04_09900"/>
<dbReference type="Gene3D" id="1.10.10.2910">
    <property type="match status" value="1"/>
</dbReference>
<evidence type="ECO:0000313" key="5">
    <source>
        <dbReference type="Proteomes" id="UP000321805"/>
    </source>
</evidence>
<dbReference type="CDD" id="cd00093">
    <property type="entry name" value="HTH_XRE"/>
    <property type="match status" value="1"/>
</dbReference>
<dbReference type="GO" id="GO:0003677">
    <property type="term" value="F:DNA binding"/>
    <property type="evidence" value="ECO:0007669"/>
    <property type="project" value="InterPro"/>
</dbReference>
<protein>
    <submittedName>
        <fullName evidence="4">ImmA/IrrE family metallo-endopeptidase</fullName>
    </submittedName>
</protein>
<dbReference type="InterPro" id="IPR010359">
    <property type="entry name" value="IrrE_HExxH"/>
</dbReference>
<dbReference type="PROSITE" id="PS50943">
    <property type="entry name" value="HTH_CROC1"/>
    <property type="match status" value="1"/>
</dbReference>
<accession>A0A5B8U5D2</accession>
<name>A0A5B8U5D2_9ACTN</name>
<evidence type="ECO:0000259" key="3">
    <source>
        <dbReference type="PROSITE" id="PS50943"/>
    </source>
</evidence>
<keyword evidence="5" id="KW-1185">Reference proteome</keyword>
<evidence type="ECO:0000256" key="2">
    <source>
        <dbReference type="SAM" id="MobiDB-lite"/>
    </source>
</evidence>
<proteinExistence type="inferred from homology"/>
<dbReference type="PANTHER" id="PTHR43236">
    <property type="entry name" value="ANTITOXIN HIGA1"/>
    <property type="match status" value="1"/>
</dbReference>
<reference evidence="4 5" key="1">
    <citation type="journal article" date="2018" name="J. Microbiol.">
        <title>Baekduia soli gen. nov., sp. nov., a novel bacterium isolated from the soil of Baekdu Mountain and proposal of a novel family name, Baekduiaceae fam. nov.</title>
        <authorList>
            <person name="An D.S."/>
            <person name="Siddiqi M.Z."/>
            <person name="Kim K.H."/>
            <person name="Yu H.S."/>
            <person name="Im W.T."/>
        </authorList>
    </citation>
    <scope>NUCLEOTIDE SEQUENCE [LARGE SCALE GENOMIC DNA]</scope>
    <source>
        <strain evidence="4 5">BR7-21</strain>
    </source>
</reference>
<dbReference type="InterPro" id="IPR001387">
    <property type="entry name" value="Cro/C1-type_HTH"/>
</dbReference>
<feature type="compositionally biased region" description="Polar residues" evidence="2">
    <location>
        <begin position="13"/>
        <end position="23"/>
    </location>
</feature>
<dbReference type="Pfam" id="PF06114">
    <property type="entry name" value="Peptidase_M78"/>
    <property type="match status" value="1"/>
</dbReference>
<sequence>MTRPSGADRPTKDTSTQPRSLTRPSMAARTPPAPVAPELLAWARESSGLSREDAARKVNVTRERLDGWESGEASPTVAQLRNLAKAYKRPLAVFFLPEPPSGFMPLHDYRRLPGTIGEGWSPALRLALRRAEGQQQAASELRSLLGEEPPALPVVNADATDAERFAAEARGVLGVTLAQQFSWRDRYKALAGWTAALEEAGVLVLQTSGIAVDEMRGFSISDPVVPVIVLNGSDAPRGRIFTALHEWVHLLLNEAGVCDLHDQGDGQDDETERFCNETAAAILMPADTFGQEAAVRAAHGDVEVPDSIIGELATRYSVSQESVVRRLLSLGVGSWDFYMHKRAEYHEAYMQQRADEEGFAPFHRVRVRDLGKAYVRLVLDAYHGDRINVSEVSDYLGIRLKHLPKIEREALTR</sequence>
<organism evidence="4 5">
    <name type="scientific">Baekduia soli</name>
    <dbReference type="NCBI Taxonomy" id="496014"/>
    <lineage>
        <taxon>Bacteria</taxon>
        <taxon>Bacillati</taxon>
        <taxon>Actinomycetota</taxon>
        <taxon>Thermoleophilia</taxon>
        <taxon>Solirubrobacterales</taxon>
        <taxon>Baekduiaceae</taxon>
        <taxon>Baekduia</taxon>
    </lineage>
</organism>
<feature type="region of interest" description="Disordered" evidence="2">
    <location>
        <begin position="1"/>
        <end position="36"/>
    </location>
</feature>
<dbReference type="EMBL" id="CP042430">
    <property type="protein sequence ID" value="QEC47852.1"/>
    <property type="molecule type" value="Genomic_DNA"/>
</dbReference>
<evidence type="ECO:0000313" key="4">
    <source>
        <dbReference type="EMBL" id="QEC47852.1"/>
    </source>
</evidence>
<dbReference type="Gene3D" id="1.10.260.40">
    <property type="entry name" value="lambda repressor-like DNA-binding domains"/>
    <property type="match status" value="1"/>
</dbReference>